<keyword evidence="11" id="KW-0540">Nuclease</keyword>
<dbReference type="GO" id="GO:0016829">
    <property type="term" value="F:lyase activity"/>
    <property type="evidence" value="ECO:0007669"/>
    <property type="project" value="UniProtKB-KW"/>
</dbReference>
<dbReference type="InterPro" id="IPR035937">
    <property type="entry name" value="FPG_N"/>
</dbReference>
<dbReference type="PANTHER" id="PTHR22993:SF9">
    <property type="entry name" value="FORMAMIDOPYRIMIDINE-DNA GLYCOSYLASE"/>
    <property type="match status" value="1"/>
</dbReference>
<evidence type="ECO:0000256" key="4">
    <source>
        <dbReference type="ARBA" id="ARBA00022801"/>
    </source>
</evidence>
<dbReference type="CDD" id="cd08974">
    <property type="entry name" value="BaFpgNei_N_2"/>
    <property type="match status" value="1"/>
</dbReference>
<dbReference type="Pfam" id="PF01149">
    <property type="entry name" value="Fapy_DNA_glyco"/>
    <property type="match status" value="1"/>
</dbReference>
<dbReference type="SUPFAM" id="SSF46946">
    <property type="entry name" value="S13-like H2TH domain"/>
    <property type="match status" value="1"/>
</dbReference>
<dbReference type="Pfam" id="PF06831">
    <property type="entry name" value="H2TH"/>
    <property type="match status" value="1"/>
</dbReference>
<dbReference type="Gene3D" id="1.10.8.50">
    <property type="match status" value="1"/>
</dbReference>
<comment type="catalytic activity">
    <reaction evidence="1">
        <text>Hydrolysis of DNA containing ring-opened 7-methylguanine residues, releasing 2,6-diamino-4-hydroxy-5-(N-methyl)formamidopyrimidine.</text>
        <dbReference type="EC" id="3.2.2.23"/>
    </reaction>
</comment>
<dbReference type="InterPro" id="IPR015886">
    <property type="entry name" value="H2TH_FPG"/>
</dbReference>
<dbReference type="AlphaFoldDB" id="A0A1M5G1Y6"/>
<protein>
    <submittedName>
        <fullName evidence="11">Endonuclease-8</fullName>
    </submittedName>
</protein>
<keyword evidence="11" id="KW-0255">Endonuclease</keyword>
<reference evidence="11 12" key="1">
    <citation type="submission" date="2016-11" db="EMBL/GenBank/DDBJ databases">
        <authorList>
            <person name="Jaros S."/>
            <person name="Januszkiewicz K."/>
            <person name="Wedrychowicz H."/>
        </authorList>
    </citation>
    <scope>NUCLEOTIDE SEQUENCE [LARGE SCALE GENOMIC DNA]</scope>
    <source>
        <strain evidence="11 12">DSM 18119</strain>
    </source>
</reference>
<evidence type="ECO:0000259" key="10">
    <source>
        <dbReference type="PROSITE" id="PS51068"/>
    </source>
</evidence>
<keyword evidence="8" id="KW-0511">Multifunctional enzyme</keyword>
<feature type="domain" description="Formamidopyrimidine-DNA glycosylase catalytic" evidence="10">
    <location>
        <begin position="2"/>
        <end position="87"/>
    </location>
</feature>
<keyword evidence="7" id="KW-0456">Lyase</keyword>
<dbReference type="PROSITE" id="PS51068">
    <property type="entry name" value="FPG_CAT"/>
    <property type="match status" value="1"/>
</dbReference>
<keyword evidence="5" id="KW-0238">DNA-binding</keyword>
<dbReference type="STRING" id="1121884.SAMN02745131_04010"/>
<dbReference type="GO" id="GO:0003906">
    <property type="term" value="F:DNA-(apurinic or apyrimidinic site) endonuclease activity"/>
    <property type="evidence" value="ECO:0007669"/>
    <property type="project" value="InterPro"/>
</dbReference>
<evidence type="ECO:0000256" key="3">
    <source>
        <dbReference type="ARBA" id="ARBA00022763"/>
    </source>
</evidence>
<dbReference type="GO" id="GO:0008534">
    <property type="term" value="F:oxidized purine nucleobase lesion DNA N-glycosylase activity"/>
    <property type="evidence" value="ECO:0007669"/>
    <property type="project" value="UniProtKB-EC"/>
</dbReference>
<evidence type="ECO:0000256" key="6">
    <source>
        <dbReference type="ARBA" id="ARBA00023204"/>
    </source>
</evidence>
<keyword evidence="9" id="KW-0326">Glycosidase</keyword>
<dbReference type="Gene3D" id="3.20.190.10">
    <property type="entry name" value="MutM-like, N-terminal"/>
    <property type="match status" value="1"/>
</dbReference>
<comment type="similarity">
    <text evidence="2">Belongs to the FPG family.</text>
</comment>
<proteinExistence type="inferred from homology"/>
<dbReference type="GO" id="GO:0003684">
    <property type="term" value="F:damaged DNA binding"/>
    <property type="evidence" value="ECO:0007669"/>
    <property type="project" value="InterPro"/>
</dbReference>
<evidence type="ECO:0000256" key="7">
    <source>
        <dbReference type="ARBA" id="ARBA00023239"/>
    </source>
</evidence>
<dbReference type="PANTHER" id="PTHR22993">
    <property type="entry name" value="FORMAMIDOPYRIMIDINE-DNA GLYCOSYLASE"/>
    <property type="match status" value="1"/>
</dbReference>
<dbReference type="RefSeq" id="WP_072837124.1">
    <property type="nucleotide sequence ID" value="NZ_FQUU01000026.1"/>
</dbReference>
<evidence type="ECO:0000313" key="11">
    <source>
        <dbReference type="EMBL" id="SHF97461.1"/>
    </source>
</evidence>
<keyword evidence="6" id="KW-0234">DNA repair</keyword>
<dbReference type="GO" id="GO:0008270">
    <property type="term" value="F:zinc ion binding"/>
    <property type="evidence" value="ECO:0007669"/>
    <property type="project" value="InterPro"/>
</dbReference>
<evidence type="ECO:0000313" key="12">
    <source>
        <dbReference type="Proteomes" id="UP000184048"/>
    </source>
</evidence>
<dbReference type="SMART" id="SM01232">
    <property type="entry name" value="H2TH"/>
    <property type="match status" value="1"/>
</dbReference>
<evidence type="ECO:0000256" key="9">
    <source>
        <dbReference type="ARBA" id="ARBA00023295"/>
    </source>
</evidence>
<evidence type="ECO:0000256" key="8">
    <source>
        <dbReference type="ARBA" id="ARBA00023268"/>
    </source>
</evidence>
<dbReference type="SMART" id="SM00898">
    <property type="entry name" value="Fapy_DNA_glyco"/>
    <property type="match status" value="1"/>
</dbReference>
<dbReference type="SUPFAM" id="SSF81624">
    <property type="entry name" value="N-terminal domain of MutM-like DNA repair proteins"/>
    <property type="match status" value="1"/>
</dbReference>
<keyword evidence="4" id="KW-0378">Hydrolase</keyword>
<keyword evidence="12" id="KW-1185">Reference proteome</keyword>
<organism evidence="11 12">
    <name type="scientific">Flavisolibacter ginsengisoli DSM 18119</name>
    <dbReference type="NCBI Taxonomy" id="1121884"/>
    <lineage>
        <taxon>Bacteria</taxon>
        <taxon>Pseudomonadati</taxon>
        <taxon>Bacteroidota</taxon>
        <taxon>Chitinophagia</taxon>
        <taxon>Chitinophagales</taxon>
        <taxon>Chitinophagaceae</taxon>
        <taxon>Flavisolibacter</taxon>
    </lineage>
</organism>
<dbReference type="OrthoDB" id="9800855at2"/>
<dbReference type="InterPro" id="IPR012319">
    <property type="entry name" value="FPG_cat"/>
</dbReference>
<name>A0A1M5G1Y6_9BACT</name>
<keyword evidence="3" id="KW-0227">DNA damage</keyword>
<accession>A0A1M5G1Y6</accession>
<evidence type="ECO:0000256" key="1">
    <source>
        <dbReference type="ARBA" id="ARBA00001668"/>
    </source>
</evidence>
<dbReference type="EMBL" id="FQUU01000026">
    <property type="protein sequence ID" value="SHF97461.1"/>
    <property type="molecule type" value="Genomic_DNA"/>
</dbReference>
<sequence>MPEGPSLVIAKEEMQLFIGKKVLAVAGNSKIEKERMLNKKLLDIKTWGKHLLLCFKGFTIRIHFLMFGKYLVNDQKETVPRLHLQFAKGELNLYTCAVRLIEEPLDEIYDWSADVLSDTWDPASARKKLKALPHIMVTDALLDQMIFSGVGNIIKNEVLYRIKVHPKTKVGDLPPRKLTEMIKQARQYSFDFLEWKKEYTLRKHWLAHTRKLCLRDGDIIVKEYLGKTQRRTFFCNTCQVLYT</sequence>
<evidence type="ECO:0000256" key="2">
    <source>
        <dbReference type="ARBA" id="ARBA00009409"/>
    </source>
</evidence>
<evidence type="ECO:0000256" key="5">
    <source>
        <dbReference type="ARBA" id="ARBA00023125"/>
    </source>
</evidence>
<dbReference type="GO" id="GO:0006284">
    <property type="term" value="P:base-excision repair"/>
    <property type="evidence" value="ECO:0007669"/>
    <property type="project" value="InterPro"/>
</dbReference>
<gene>
    <name evidence="11" type="ORF">SAMN02745131_04010</name>
</gene>
<dbReference type="Proteomes" id="UP000184048">
    <property type="component" value="Unassembled WGS sequence"/>
</dbReference>
<dbReference type="InterPro" id="IPR010979">
    <property type="entry name" value="Ribosomal_uS13-like_H2TH"/>
</dbReference>